<comment type="caution">
    <text evidence="1">The sequence shown here is derived from an EMBL/GenBank/DDBJ whole genome shotgun (WGS) entry which is preliminary data.</text>
</comment>
<gene>
    <name evidence="1" type="ORF">BJY01DRAFT_235238</name>
</gene>
<protein>
    <submittedName>
        <fullName evidence="1">Uncharacterized protein</fullName>
    </submittedName>
</protein>
<organism evidence="1 2">
    <name type="scientific">Aspergillus pseudoustus</name>
    <dbReference type="NCBI Taxonomy" id="1810923"/>
    <lineage>
        <taxon>Eukaryota</taxon>
        <taxon>Fungi</taxon>
        <taxon>Dikarya</taxon>
        <taxon>Ascomycota</taxon>
        <taxon>Pezizomycotina</taxon>
        <taxon>Eurotiomycetes</taxon>
        <taxon>Eurotiomycetidae</taxon>
        <taxon>Eurotiales</taxon>
        <taxon>Aspergillaceae</taxon>
        <taxon>Aspergillus</taxon>
        <taxon>Aspergillus subgen. Nidulantes</taxon>
    </lineage>
</organism>
<dbReference type="InterPro" id="IPR023393">
    <property type="entry name" value="START-like_dom_sf"/>
</dbReference>
<dbReference type="InterPro" id="IPR019587">
    <property type="entry name" value="Polyketide_cyclase/dehydratase"/>
</dbReference>
<evidence type="ECO:0000313" key="1">
    <source>
        <dbReference type="EMBL" id="KAL2844576.1"/>
    </source>
</evidence>
<dbReference type="CDD" id="cd07821">
    <property type="entry name" value="PYR_PYL_RCAR_like"/>
    <property type="match status" value="1"/>
</dbReference>
<dbReference type="Pfam" id="PF10604">
    <property type="entry name" value="Polyketide_cyc2"/>
    <property type="match status" value="1"/>
</dbReference>
<dbReference type="Gene3D" id="3.30.530.20">
    <property type="match status" value="1"/>
</dbReference>
<name>A0ABR4JX06_9EURO</name>
<proteinExistence type="predicted"/>
<accession>A0ABR4JX06</accession>
<sequence length="176" mass="19881">MFGFAPKAMTNQIPYSKLQSVEFTDETSQNQTKMAIELISSVTEVVSIPLGEVWAVISSFGCEKLWFPDMKSVDLKGYGIGSVRTYIFHEPGRIAWERLDYVDVENHIARFSVFRNDLLTESIGTMKLKALDQGRTAFTWTAEVDLPEGLTKEQLRKQLDPLFLGLIRAVADAIRT</sequence>
<dbReference type="Proteomes" id="UP001610446">
    <property type="component" value="Unassembled WGS sequence"/>
</dbReference>
<dbReference type="EMBL" id="JBFXLU010000079">
    <property type="protein sequence ID" value="KAL2844576.1"/>
    <property type="molecule type" value="Genomic_DNA"/>
</dbReference>
<keyword evidence="2" id="KW-1185">Reference proteome</keyword>
<dbReference type="SUPFAM" id="SSF55961">
    <property type="entry name" value="Bet v1-like"/>
    <property type="match status" value="1"/>
</dbReference>
<evidence type="ECO:0000313" key="2">
    <source>
        <dbReference type="Proteomes" id="UP001610446"/>
    </source>
</evidence>
<reference evidence="1 2" key="1">
    <citation type="submission" date="2024-07" db="EMBL/GenBank/DDBJ databases">
        <title>Section-level genome sequencing and comparative genomics of Aspergillus sections Usti and Cavernicolus.</title>
        <authorList>
            <consortium name="Lawrence Berkeley National Laboratory"/>
            <person name="Nybo J.L."/>
            <person name="Vesth T.C."/>
            <person name="Theobald S."/>
            <person name="Frisvad J.C."/>
            <person name="Larsen T.O."/>
            <person name="Kjaerboelling I."/>
            <person name="Rothschild-Mancinelli K."/>
            <person name="Lyhne E.K."/>
            <person name="Kogle M.E."/>
            <person name="Barry K."/>
            <person name="Clum A."/>
            <person name="Na H."/>
            <person name="Ledsgaard L."/>
            <person name="Lin J."/>
            <person name="Lipzen A."/>
            <person name="Kuo A."/>
            <person name="Riley R."/>
            <person name="Mondo S."/>
            <person name="Labutti K."/>
            <person name="Haridas S."/>
            <person name="Pangalinan J."/>
            <person name="Salamov A.A."/>
            <person name="Simmons B.A."/>
            <person name="Magnuson J.K."/>
            <person name="Chen J."/>
            <person name="Drula E."/>
            <person name="Henrissat B."/>
            <person name="Wiebenga A."/>
            <person name="Lubbers R.J."/>
            <person name="Gomes A.C."/>
            <person name="Makela M.R."/>
            <person name="Stajich J."/>
            <person name="Grigoriev I.V."/>
            <person name="Mortensen U.H."/>
            <person name="De Vries R.P."/>
            <person name="Baker S.E."/>
            <person name="Andersen M.R."/>
        </authorList>
    </citation>
    <scope>NUCLEOTIDE SEQUENCE [LARGE SCALE GENOMIC DNA]</scope>
    <source>
        <strain evidence="1 2">CBS 123904</strain>
    </source>
</reference>